<dbReference type="EMBL" id="JAAAIL010000295">
    <property type="protein sequence ID" value="KAG0277196.1"/>
    <property type="molecule type" value="Genomic_DNA"/>
</dbReference>
<proteinExistence type="predicted"/>
<evidence type="ECO:0000313" key="2">
    <source>
        <dbReference type="Proteomes" id="UP001194580"/>
    </source>
</evidence>
<name>A0AAD4H8P9_9FUNG</name>
<gene>
    <name evidence="1" type="ORF">BGZ95_006332</name>
</gene>
<protein>
    <submittedName>
        <fullName evidence="1">Uncharacterized protein</fullName>
    </submittedName>
</protein>
<keyword evidence="2" id="KW-1185">Reference proteome</keyword>
<reference evidence="1" key="1">
    <citation type="journal article" date="2020" name="Fungal Divers.">
        <title>Resolving the Mortierellaceae phylogeny through synthesis of multi-gene phylogenetics and phylogenomics.</title>
        <authorList>
            <person name="Vandepol N."/>
            <person name="Liber J."/>
            <person name="Desiro A."/>
            <person name="Na H."/>
            <person name="Kennedy M."/>
            <person name="Barry K."/>
            <person name="Grigoriev I.V."/>
            <person name="Miller A.N."/>
            <person name="O'Donnell K."/>
            <person name="Stajich J.E."/>
            <person name="Bonito G."/>
        </authorList>
    </citation>
    <scope>NUCLEOTIDE SEQUENCE</scope>
    <source>
        <strain evidence="1">NRRL 28262</strain>
    </source>
</reference>
<dbReference type="AlphaFoldDB" id="A0AAD4H8P9"/>
<accession>A0AAD4H8P9</accession>
<dbReference type="Proteomes" id="UP001194580">
    <property type="component" value="Unassembled WGS sequence"/>
</dbReference>
<comment type="caution">
    <text evidence="1">The sequence shown here is derived from an EMBL/GenBank/DDBJ whole genome shotgun (WGS) entry which is preliminary data.</text>
</comment>
<evidence type="ECO:0000313" key="1">
    <source>
        <dbReference type="EMBL" id="KAG0277196.1"/>
    </source>
</evidence>
<sequence length="109" mass="12305">MATPTTTSTTPRAKAVGDAPWLQTERGLVLLKDELVTEFQTFPPSGAPICFRQAVTELGSQVLGYCEKNVPSEVYHSFRDVIADHYWKTPDTWQRYIRIMQDQNTITAA</sequence>
<organism evidence="1 2">
    <name type="scientific">Linnemannia exigua</name>
    <dbReference type="NCBI Taxonomy" id="604196"/>
    <lineage>
        <taxon>Eukaryota</taxon>
        <taxon>Fungi</taxon>
        <taxon>Fungi incertae sedis</taxon>
        <taxon>Mucoromycota</taxon>
        <taxon>Mortierellomycotina</taxon>
        <taxon>Mortierellomycetes</taxon>
        <taxon>Mortierellales</taxon>
        <taxon>Mortierellaceae</taxon>
        <taxon>Linnemannia</taxon>
    </lineage>
</organism>